<dbReference type="EMBL" id="BPLR01013028">
    <property type="protein sequence ID" value="GIY58175.1"/>
    <property type="molecule type" value="Genomic_DNA"/>
</dbReference>
<dbReference type="AlphaFoldDB" id="A0AAV4UKE9"/>
<name>A0AAV4UKE9_CAEEX</name>
<proteinExistence type="predicted"/>
<protein>
    <submittedName>
        <fullName evidence="1">Uncharacterized protein</fullName>
    </submittedName>
</protein>
<evidence type="ECO:0000313" key="1">
    <source>
        <dbReference type="EMBL" id="GIY58175.1"/>
    </source>
</evidence>
<accession>A0AAV4UKE9</accession>
<dbReference type="Proteomes" id="UP001054945">
    <property type="component" value="Unassembled WGS sequence"/>
</dbReference>
<comment type="caution">
    <text evidence="1">The sequence shown here is derived from an EMBL/GenBank/DDBJ whole genome shotgun (WGS) entry which is preliminary data.</text>
</comment>
<organism evidence="1 2">
    <name type="scientific">Caerostris extrusa</name>
    <name type="common">Bark spider</name>
    <name type="synonym">Caerostris bankana</name>
    <dbReference type="NCBI Taxonomy" id="172846"/>
    <lineage>
        <taxon>Eukaryota</taxon>
        <taxon>Metazoa</taxon>
        <taxon>Ecdysozoa</taxon>
        <taxon>Arthropoda</taxon>
        <taxon>Chelicerata</taxon>
        <taxon>Arachnida</taxon>
        <taxon>Araneae</taxon>
        <taxon>Araneomorphae</taxon>
        <taxon>Entelegynae</taxon>
        <taxon>Araneoidea</taxon>
        <taxon>Araneidae</taxon>
        <taxon>Caerostris</taxon>
    </lineage>
</organism>
<evidence type="ECO:0000313" key="2">
    <source>
        <dbReference type="Proteomes" id="UP001054945"/>
    </source>
</evidence>
<sequence length="72" mass="8366">MTGNLHVFLQLFNPTRNAISDCRPLSSRWCDDRIRVDMELSAWTTRRSAWTKSALGQVERKVKCPPLPFCTR</sequence>
<reference evidence="1 2" key="1">
    <citation type="submission" date="2021-06" db="EMBL/GenBank/DDBJ databases">
        <title>Caerostris extrusa draft genome.</title>
        <authorList>
            <person name="Kono N."/>
            <person name="Arakawa K."/>
        </authorList>
    </citation>
    <scope>NUCLEOTIDE SEQUENCE [LARGE SCALE GENOMIC DNA]</scope>
</reference>
<gene>
    <name evidence="1" type="ORF">CEXT_730771</name>
</gene>
<keyword evidence="2" id="KW-1185">Reference proteome</keyword>